<sequence length="215" mass="23481">MNNNEQHERNTRALGLLLLGVGAWILIARFIHIDVGSWLWPFWVIVPGGLIIALGFRDTHRSSKGLVTFGSIIAVTGIILFVQNITGQWQSWAYAWALLFPGSIGLGQYLWGKRAGNETEVHSGEKTMQIAAVLFVAFGLFFEVVLGIGGFHLDMASRIVVPVLLIAGGAALYIMSMNAGRKQVSPPQSRPQSTPVPPQPPARQDDSQDDIAQRP</sequence>
<reference evidence="3 4" key="1">
    <citation type="submission" date="2018-09" db="EMBL/GenBank/DDBJ databases">
        <title>Discovery and Ecogenomic Context for Candidatus Cryosericales, a Global Caldiserica Order Active in Thawing Permafrost.</title>
        <authorList>
            <person name="Martinez M.A."/>
            <person name="Woodcroft B.J."/>
            <person name="Ignacio Espinoza J.C."/>
            <person name="Zayed A."/>
            <person name="Singleton C.M."/>
            <person name="Boyd J."/>
            <person name="Li Y.-F."/>
            <person name="Purvine S."/>
            <person name="Maughan H."/>
            <person name="Hodgkins S.B."/>
            <person name="Anderson D."/>
            <person name="Sederholm M."/>
            <person name="Temperton B."/>
            <person name="Saleska S.R."/>
            <person name="Tyson G.W."/>
            <person name="Rich V.I."/>
        </authorList>
    </citation>
    <scope>NUCLEOTIDE SEQUENCE [LARGE SCALE GENOMIC DNA]</scope>
    <source>
        <strain evidence="3 4">SMC2</strain>
    </source>
</reference>
<keyword evidence="2" id="KW-0812">Transmembrane</keyword>
<dbReference type="RefSeq" id="WP_119124276.1">
    <property type="nucleotide sequence ID" value="NZ_QXIX01000061.1"/>
</dbReference>
<gene>
    <name evidence="3" type="ORF">SMC2_08910</name>
</gene>
<evidence type="ECO:0000313" key="4">
    <source>
        <dbReference type="Proteomes" id="UP000265724"/>
    </source>
</evidence>
<comment type="caution">
    <text evidence="3">The sequence shown here is derived from an EMBL/GenBank/DDBJ whole genome shotgun (WGS) entry which is preliminary data.</text>
</comment>
<keyword evidence="2" id="KW-0472">Membrane</keyword>
<feature type="transmembrane region" description="Helical" evidence="2">
    <location>
        <begin position="12"/>
        <end position="32"/>
    </location>
</feature>
<feature type="transmembrane region" description="Helical" evidence="2">
    <location>
        <begin position="132"/>
        <end position="153"/>
    </location>
</feature>
<feature type="compositionally biased region" description="Low complexity" evidence="1">
    <location>
        <begin position="183"/>
        <end position="193"/>
    </location>
</feature>
<keyword evidence="2" id="KW-1133">Transmembrane helix</keyword>
<evidence type="ECO:0000256" key="1">
    <source>
        <dbReference type="SAM" id="MobiDB-lite"/>
    </source>
</evidence>
<evidence type="ECO:0008006" key="5">
    <source>
        <dbReference type="Google" id="ProtNLM"/>
    </source>
</evidence>
<feature type="transmembrane region" description="Helical" evidence="2">
    <location>
        <begin position="65"/>
        <end position="86"/>
    </location>
</feature>
<feature type="compositionally biased region" description="Basic and acidic residues" evidence="1">
    <location>
        <begin position="203"/>
        <end position="215"/>
    </location>
</feature>
<keyword evidence="4" id="KW-1185">Reference proteome</keyword>
<name>A0ABX9MFW0_9BACT</name>
<feature type="transmembrane region" description="Helical" evidence="2">
    <location>
        <begin position="92"/>
        <end position="111"/>
    </location>
</feature>
<feature type="transmembrane region" description="Helical" evidence="2">
    <location>
        <begin position="159"/>
        <end position="180"/>
    </location>
</feature>
<protein>
    <recommendedName>
        <fullName evidence="5">DUF5668 domain-containing protein</fullName>
    </recommendedName>
</protein>
<proteinExistence type="predicted"/>
<dbReference type="Proteomes" id="UP000265724">
    <property type="component" value="Unassembled WGS sequence"/>
</dbReference>
<evidence type="ECO:0000313" key="3">
    <source>
        <dbReference type="EMBL" id="RIE11511.1"/>
    </source>
</evidence>
<accession>A0ABX9MFW0</accession>
<evidence type="ECO:0000256" key="2">
    <source>
        <dbReference type="SAM" id="Phobius"/>
    </source>
</evidence>
<feature type="transmembrane region" description="Helical" evidence="2">
    <location>
        <begin position="38"/>
        <end position="56"/>
    </location>
</feature>
<organism evidence="3 4">
    <name type="scientific">Candidatus Cryosericum hinesii</name>
    <dbReference type="NCBI Taxonomy" id="2290915"/>
    <lineage>
        <taxon>Bacteria</taxon>
        <taxon>Pseudomonadati</taxon>
        <taxon>Caldisericota/Cryosericota group</taxon>
        <taxon>Candidatus Cryosericota</taxon>
        <taxon>Candidatus Cryosericia</taxon>
        <taxon>Candidatus Cryosericales</taxon>
        <taxon>Candidatus Cryosericaceae</taxon>
        <taxon>Candidatus Cryosericum</taxon>
    </lineage>
</organism>
<feature type="region of interest" description="Disordered" evidence="1">
    <location>
        <begin position="182"/>
        <end position="215"/>
    </location>
</feature>
<dbReference type="EMBL" id="QXIX01000061">
    <property type="protein sequence ID" value="RIE11511.1"/>
    <property type="molecule type" value="Genomic_DNA"/>
</dbReference>